<dbReference type="GO" id="GO:0016788">
    <property type="term" value="F:hydrolase activity, acting on ester bonds"/>
    <property type="evidence" value="ECO:0007669"/>
    <property type="project" value="InterPro"/>
</dbReference>
<dbReference type="Pfam" id="PF04083">
    <property type="entry name" value="Abhydro_lipase"/>
    <property type="match status" value="1"/>
</dbReference>
<keyword evidence="3 7" id="KW-0378">Hydrolase</keyword>
<keyword evidence="4 7" id="KW-0442">Lipid degradation</keyword>
<feature type="active site" description="Charge relay system" evidence="8">
    <location>
        <position position="377"/>
    </location>
</feature>
<protein>
    <recommendedName>
        <fullName evidence="7">Lipase</fullName>
    </recommendedName>
</protein>
<dbReference type="OMA" id="WRMYNEI"/>
<proteinExistence type="inferred from homology"/>
<dbReference type="STRING" id="595528.A0A0D2X3D3"/>
<dbReference type="RefSeq" id="XP_004347549.1">
    <property type="nucleotide sequence ID" value="XM_004347499.2"/>
</dbReference>
<dbReference type="InterPro" id="IPR006693">
    <property type="entry name" value="AB_hydrolase_lipase"/>
</dbReference>
<evidence type="ECO:0000256" key="5">
    <source>
        <dbReference type="ARBA" id="ARBA00023098"/>
    </source>
</evidence>
<evidence type="ECO:0000256" key="9">
    <source>
        <dbReference type="SAM" id="SignalP"/>
    </source>
</evidence>
<dbReference type="PhylomeDB" id="A0A0D2X3D3"/>
<dbReference type="ESTHER" id="capo3-e9c9f7">
    <property type="family name" value="Acidic_Lipase"/>
</dbReference>
<dbReference type="OrthoDB" id="9974421at2759"/>
<comment type="similarity">
    <text evidence="1 7">Belongs to the AB hydrolase superfamily. Lipase family.</text>
</comment>
<dbReference type="InterPro" id="IPR025483">
    <property type="entry name" value="Lipase_euk"/>
</dbReference>
<dbReference type="Proteomes" id="UP000008743">
    <property type="component" value="Unassembled WGS sequence"/>
</dbReference>
<reference evidence="12" key="1">
    <citation type="submission" date="2011-02" db="EMBL/GenBank/DDBJ databases">
        <title>The Genome Sequence of Capsaspora owczarzaki ATCC 30864.</title>
        <authorList>
            <person name="Russ C."/>
            <person name="Cuomo C."/>
            <person name="Burger G."/>
            <person name="Gray M.W."/>
            <person name="Holland P.W.H."/>
            <person name="King N."/>
            <person name="Lang F.B.F."/>
            <person name="Roger A.J."/>
            <person name="Ruiz-Trillo I."/>
            <person name="Young S.K."/>
            <person name="Zeng Q."/>
            <person name="Gargeya S."/>
            <person name="Alvarado L."/>
            <person name="Berlin A."/>
            <person name="Chapman S.B."/>
            <person name="Chen Z."/>
            <person name="Freedman E."/>
            <person name="Gellesch M."/>
            <person name="Goldberg J."/>
            <person name="Griggs A."/>
            <person name="Gujja S."/>
            <person name="Heilman E."/>
            <person name="Heiman D."/>
            <person name="Howarth C."/>
            <person name="Mehta T."/>
            <person name="Neiman D."/>
            <person name="Pearson M."/>
            <person name="Roberts A."/>
            <person name="Saif S."/>
            <person name="Shea T."/>
            <person name="Shenoy N."/>
            <person name="Sisk P."/>
            <person name="Stolte C."/>
            <person name="Sykes S."/>
            <person name="White J."/>
            <person name="Yandava C."/>
            <person name="Haas B."/>
            <person name="Nusbaum C."/>
            <person name="Birren B."/>
        </authorList>
    </citation>
    <scope>NUCLEOTIDE SEQUENCE</scope>
    <source>
        <strain evidence="12">ATCC 30864</strain>
    </source>
</reference>
<dbReference type="InterPro" id="IPR029058">
    <property type="entry name" value="AB_hydrolase_fold"/>
</dbReference>
<dbReference type="AlphaFoldDB" id="A0A0D2X3D3"/>
<evidence type="ECO:0000256" key="6">
    <source>
        <dbReference type="ARBA" id="ARBA00023180"/>
    </source>
</evidence>
<feature type="signal peptide" evidence="9">
    <location>
        <begin position="1"/>
        <end position="33"/>
    </location>
</feature>
<dbReference type="eggNOG" id="KOG2624">
    <property type="taxonomic scope" value="Eukaryota"/>
</dbReference>
<evidence type="ECO:0000256" key="2">
    <source>
        <dbReference type="ARBA" id="ARBA00022729"/>
    </source>
</evidence>
<evidence type="ECO:0000256" key="1">
    <source>
        <dbReference type="ARBA" id="ARBA00010701"/>
    </source>
</evidence>
<evidence type="ECO:0000256" key="3">
    <source>
        <dbReference type="ARBA" id="ARBA00022801"/>
    </source>
</evidence>
<dbReference type="EMBL" id="KE346366">
    <property type="protein sequence ID" value="KJE94109.1"/>
    <property type="molecule type" value="Genomic_DNA"/>
</dbReference>
<dbReference type="FunFam" id="3.40.50.1820:FF:000057">
    <property type="entry name" value="Lipase"/>
    <property type="match status" value="1"/>
</dbReference>
<evidence type="ECO:0000256" key="8">
    <source>
        <dbReference type="PIRSR" id="PIRSR000862-1"/>
    </source>
</evidence>
<feature type="domain" description="Partial AB-hydrolase lipase" evidence="10">
    <location>
        <begin position="43"/>
        <end position="101"/>
    </location>
</feature>
<organism evidence="11 12">
    <name type="scientific">Capsaspora owczarzaki (strain ATCC 30864)</name>
    <dbReference type="NCBI Taxonomy" id="595528"/>
    <lineage>
        <taxon>Eukaryota</taxon>
        <taxon>Filasterea</taxon>
        <taxon>Capsaspora</taxon>
    </lineage>
</organism>
<sequence length="406" mass="44298">MSSMSLNRTCVPLRALALALALALSLVAAVALAADPDEHRPCPELITSKGYPLETHNVTTADGYILTCFRIPASRTGAKPTRGPVILAHGVMDSSNTWVMNNAEESLAFILADASFDVWLMNVRGNLYGLQNTHLSTNDAEFWDFTWDDMANYDVPAVVSYVLNSTNATKVGYVGHSQGTTQAMAALSLLHPELADKLSVFIALCPVAHIGHTTSLLLKGLAELHADQLVSLLGLKEFIPDTATLHKLLPAICIPVPSLCEDGIFLIAGFDQADYNVTRQPVYMAHFPSSTSTKNMIHWAQDVRTDKFQRYDYGTAAANRQHYGTDTPPQYNVTNIRAPMVVFAGGHDALADPTDVAQLMKELPANVPYVSVEAYGHLDFVWGEHANTTVYQQVIQYLLSPPRTSV</sequence>
<name>A0A0D2X3D3_CAPO3</name>
<keyword evidence="2 9" id="KW-0732">Signal</keyword>
<dbReference type="PIRSF" id="PIRSF000862">
    <property type="entry name" value="Steryl_ester_lip"/>
    <property type="match status" value="1"/>
</dbReference>
<keyword evidence="5" id="KW-0443">Lipid metabolism</keyword>
<feature type="active site" description="Nucleophile" evidence="8">
    <location>
        <position position="177"/>
    </location>
</feature>
<evidence type="ECO:0000313" key="12">
    <source>
        <dbReference type="Proteomes" id="UP000008743"/>
    </source>
</evidence>
<evidence type="ECO:0000256" key="4">
    <source>
        <dbReference type="ARBA" id="ARBA00022963"/>
    </source>
</evidence>
<feature type="chain" id="PRO_5002254848" description="Lipase" evidence="9">
    <location>
        <begin position="34"/>
        <end position="406"/>
    </location>
</feature>
<dbReference type="InParanoid" id="A0A0D2X3D3"/>
<feature type="active site" description="Charge relay system" evidence="8">
    <location>
        <position position="348"/>
    </location>
</feature>
<dbReference type="PANTHER" id="PTHR11005">
    <property type="entry name" value="LYSOSOMAL ACID LIPASE-RELATED"/>
    <property type="match status" value="1"/>
</dbReference>
<evidence type="ECO:0000313" key="11">
    <source>
        <dbReference type="EMBL" id="KJE94109.1"/>
    </source>
</evidence>
<evidence type="ECO:0000259" key="10">
    <source>
        <dbReference type="Pfam" id="PF04083"/>
    </source>
</evidence>
<gene>
    <name evidence="11" type="ORF">CAOG_004798</name>
</gene>
<dbReference type="GO" id="GO:0016042">
    <property type="term" value="P:lipid catabolic process"/>
    <property type="evidence" value="ECO:0007669"/>
    <property type="project" value="UniProtKB-KW"/>
</dbReference>
<evidence type="ECO:0000256" key="7">
    <source>
        <dbReference type="PIRNR" id="PIRNR000862"/>
    </source>
</evidence>
<dbReference type="Gene3D" id="3.40.50.1820">
    <property type="entry name" value="alpha/beta hydrolase"/>
    <property type="match status" value="1"/>
</dbReference>
<dbReference type="SUPFAM" id="SSF53474">
    <property type="entry name" value="alpha/beta-Hydrolases"/>
    <property type="match status" value="1"/>
</dbReference>
<keyword evidence="12" id="KW-1185">Reference proteome</keyword>
<keyword evidence="6" id="KW-0325">Glycoprotein</keyword>
<accession>A0A0D2X3D3</accession>